<dbReference type="AlphaFoldDB" id="A0A0A1XM36"/>
<dbReference type="PANTHER" id="PTHR46113">
    <property type="entry name" value="SNAC DOMAIN-CONTAINING PROTEIN"/>
    <property type="match status" value="1"/>
</dbReference>
<gene>
    <name evidence="1" type="primary">nuoD_1</name>
    <name evidence="1" type="ORF">g.51208</name>
</gene>
<name>A0A0A1XM36_ZEUCU</name>
<sequence length="741" mass="85814">MDTRASEKIYLLEYDESQIVGSKLPSNGQVLKVLFYNMRKVKLDLRSSAYLVIKEAEILWNKARIPVRQIDRSVQKVEALYKEWKNLQKTCKRSTPLQKMREDQFIKNMNNLFDIAHGNALDLIKIEEDKEFLKNQRKEGRPGAMVGCDRSLFEKEKRRNTRIEKEVIRKGKQDEEQFQVFLTANDLSDNTEELIDVYDDNTDDNTDQTANCRFQQKNRKRGIKHFITSKLVATLDKCKVSDRDAVRILIAAAEALEHDISTLVISKTSIRLCRKQIRSETAAKLMTDFKNSNIDQITVHWDGKILPSITGNAKVDRLPVVITTDGIEHLLGVPALSAGTGKEQTYAILELLKEWNLTEKVEALCFDTTATNTGRLQGTCILLEQHLNRELLYLPCRHHIYELLLKSAFAKYDLKLSGPSLDIFQRFKKNWPKINQQKFASGMVDKKINLALNKAEQDQLAQFAHNYITKQHPRADYKELLELSLIFLGRNTEPVRFKSPGAIHHARWMAKAIYTIKIFLFRHQFLMSSDEANAIQDISVFILKIYLRPWIEASIAAKAPLNDLNFIKNIIKFNELNEIISNEVTLKFSNHLLYLTPEAAGLSFFDNAVDLGEKRKMVENLKKEQTNENKRIVTNMNELNQNNISDFVNKKTVSFFERFNIQTNFLKLDPSKWHNDSEFQKGMNIVKNLHVVNDTAERFVKLMEEYNAALTKNEEEKQYILQTVTEYRKKYGSINKSDRCA</sequence>
<proteinExistence type="predicted"/>
<evidence type="ECO:0000313" key="1">
    <source>
        <dbReference type="EMBL" id="JAD12022.1"/>
    </source>
</evidence>
<reference evidence="1" key="1">
    <citation type="submission" date="2014-11" db="EMBL/GenBank/DDBJ databases">
        <authorList>
            <person name="Geib S."/>
        </authorList>
    </citation>
    <scope>NUCLEOTIDE SEQUENCE</scope>
</reference>
<reference evidence="1" key="2">
    <citation type="journal article" date="2015" name="Gigascience">
        <title>Reconstructing a comprehensive transcriptome assembly of a white-pupal translocated strain of the pest fruit fly Bactrocera cucurbitae.</title>
        <authorList>
            <person name="Sim S.B."/>
            <person name="Calla B."/>
            <person name="Hall B."/>
            <person name="DeRego T."/>
            <person name="Geib S.M."/>
        </authorList>
    </citation>
    <scope>NUCLEOTIDE SEQUENCE</scope>
</reference>
<organism evidence="1">
    <name type="scientific">Zeugodacus cucurbitae</name>
    <name type="common">Melon fruit fly</name>
    <name type="synonym">Bactrocera cucurbitae</name>
    <dbReference type="NCBI Taxonomy" id="28588"/>
    <lineage>
        <taxon>Eukaryota</taxon>
        <taxon>Metazoa</taxon>
        <taxon>Ecdysozoa</taxon>
        <taxon>Arthropoda</taxon>
        <taxon>Hexapoda</taxon>
        <taxon>Insecta</taxon>
        <taxon>Pterygota</taxon>
        <taxon>Neoptera</taxon>
        <taxon>Endopterygota</taxon>
        <taxon>Diptera</taxon>
        <taxon>Brachycera</taxon>
        <taxon>Muscomorpha</taxon>
        <taxon>Tephritoidea</taxon>
        <taxon>Tephritidae</taxon>
        <taxon>Zeugodacus</taxon>
        <taxon>Zeugodacus</taxon>
    </lineage>
</organism>
<protein>
    <submittedName>
        <fullName evidence="1">NADH-quinone oxidoreductase subunit D</fullName>
    </submittedName>
</protein>
<dbReference type="PANTHER" id="PTHR46113:SF1">
    <property type="entry name" value="PEPTIDASE M17 LEUCYL AMINOPEPTIDASE N-TERMINAL DOMAIN-CONTAINING PROTEIN"/>
    <property type="match status" value="1"/>
</dbReference>
<accession>A0A0A1XM36</accession>
<dbReference type="EMBL" id="GBXI01002270">
    <property type="protein sequence ID" value="JAD12022.1"/>
    <property type="molecule type" value="Transcribed_RNA"/>
</dbReference>